<accession>A0A918KDK4</accession>
<evidence type="ECO:0000259" key="11">
    <source>
        <dbReference type="Pfam" id="PF02558"/>
    </source>
</evidence>
<evidence type="ECO:0000256" key="9">
    <source>
        <dbReference type="ARBA" id="ARBA00048793"/>
    </source>
</evidence>
<dbReference type="EC" id="1.1.1.169" evidence="3 10"/>
<dbReference type="RefSeq" id="WP_189610033.1">
    <property type="nucleotide sequence ID" value="NZ_BMXR01000007.1"/>
</dbReference>
<evidence type="ECO:0000259" key="12">
    <source>
        <dbReference type="Pfam" id="PF08546"/>
    </source>
</evidence>
<evidence type="ECO:0000313" key="14">
    <source>
        <dbReference type="Proteomes" id="UP000626148"/>
    </source>
</evidence>
<evidence type="ECO:0000256" key="7">
    <source>
        <dbReference type="ARBA" id="ARBA00023002"/>
    </source>
</evidence>
<name>A0A918KDK4_9GAMM</name>
<dbReference type="InterPro" id="IPR013328">
    <property type="entry name" value="6PGD_dom2"/>
</dbReference>
<evidence type="ECO:0000256" key="6">
    <source>
        <dbReference type="ARBA" id="ARBA00022857"/>
    </source>
</evidence>
<comment type="similarity">
    <text evidence="2 10">Belongs to the ketopantoate reductase family.</text>
</comment>
<sequence>MTTVLIIGPGAIGGLFAWHLQHVSTPMAFRHRPDLTLPDTLVDQGQPHTLNWRFPPEGTDFASIDLVLVTCKATQVEMAVTPLLPMLPDVSWLVCCNGLGPQQWLANQAPGRVLWGSTTEGALIDDSGRIVHTGQGETWIGPAEGDALSERTRTLGHWLCDQAGPLVWQWDNSPADQLWLKLAINAVINPITAVERLPNGALAEEDWAFEVDALSDEIRAIARACDHPLPDDLAERIRAVARATAGNHSSMRVDVEAGRPTEIEFINGFLIRMAFEADIKAPKLTRWYEAVLKARS</sequence>
<dbReference type="InterPro" id="IPR013752">
    <property type="entry name" value="KPA_reductase"/>
</dbReference>
<keyword evidence="5 10" id="KW-0566">Pantothenate biosynthesis</keyword>
<dbReference type="GO" id="GO:0050661">
    <property type="term" value="F:NADP binding"/>
    <property type="evidence" value="ECO:0007669"/>
    <property type="project" value="TreeGrafter"/>
</dbReference>
<keyword evidence="7 10" id="KW-0560">Oxidoreductase</keyword>
<dbReference type="NCBIfam" id="TIGR00745">
    <property type="entry name" value="apbA_panE"/>
    <property type="match status" value="1"/>
</dbReference>
<comment type="function">
    <text evidence="10">Catalyzes the NADPH-dependent reduction of ketopantoate into pantoic acid.</text>
</comment>
<feature type="domain" description="Ketopantoate reductase C-terminal" evidence="12">
    <location>
        <begin position="177"/>
        <end position="291"/>
    </location>
</feature>
<dbReference type="Pfam" id="PF08546">
    <property type="entry name" value="ApbA_C"/>
    <property type="match status" value="1"/>
</dbReference>
<dbReference type="Gene3D" id="1.10.1040.10">
    <property type="entry name" value="N-(1-d-carboxylethyl)-l-norvaline Dehydrogenase, domain 2"/>
    <property type="match status" value="1"/>
</dbReference>
<dbReference type="SUPFAM" id="SSF48179">
    <property type="entry name" value="6-phosphogluconate dehydrogenase C-terminal domain-like"/>
    <property type="match status" value="1"/>
</dbReference>
<dbReference type="FunFam" id="1.10.1040.10:FF:000017">
    <property type="entry name" value="2-dehydropantoate 2-reductase"/>
    <property type="match status" value="1"/>
</dbReference>
<evidence type="ECO:0000256" key="4">
    <source>
        <dbReference type="ARBA" id="ARBA00019465"/>
    </source>
</evidence>
<evidence type="ECO:0000313" key="13">
    <source>
        <dbReference type="EMBL" id="GGX59714.1"/>
    </source>
</evidence>
<protein>
    <recommendedName>
        <fullName evidence="4 10">2-dehydropantoate 2-reductase</fullName>
        <ecNumber evidence="3 10">1.1.1.169</ecNumber>
    </recommendedName>
    <alternativeName>
        <fullName evidence="8 10">Ketopantoate reductase</fullName>
    </alternativeName>
</protein>
<dbReference type="SUPFAM" id="SSF51735">
    <property type="entry name" value="NAD(P)-binding Rossmann-fold domains"/>
    <property type="match status" value="1"/>
</dbReference>
<keyword evidence="6 10" id="KW-0521">NADP</keyword>
<evidence type="ECO:0000256" key="8">
    <source>
        <dbReference type="ARBA" id="ARBA00032024"/>
    </source>
</evidence>
<dbReference type="GO" id="GO:0005737">
    <property type="term" value="C:cytoplasm"/>
    <property type="evidence" value="ECO:0007669"/>
    <property type="project" value="TreeGrafter"/>
</dbReference>
<evidence type="ECO:0000256" key="10">
    <source>
        <dbReference type="RuleBase" id="RU362068"/>
    </source>
</evidence>
<dbReference type="GO" id="GO:0015940">
    <property type="term" value="P:pantothenate biosynthetic process"/>
    <property type="evidence" value="ECO:0007669"/>
    <property type="project" value="UniProtKB-KW"/>
</dbReference>
<dbReference type="Pfam" id="PF02558">
    <property type="entry name" value="ApbA"/>
    <property type="match status" value="1"/>
</dbReference>
<keyword evidence="14" id="KW-1185">Reference proteome</keyword>
<reference evidence="13" key="2">
    <citation type="submission" date="2020-09" db="EMBL/GenBank/DDBJ databases">
        <authorList>
            <person name="Sun Q."/>
            <person name="Kim S."/>
        </authorList>
    </citation>
    <scope>NUCLEOTIDE SEQUENCE</scope>
    <source>
        <strain evidence="13">KCTC 22169</strain>
    </source>
</reference>
<dbReference type="InterPro" id="IPR050838">
    <property type="entry name" value="Ketopantoate_reductase"/>
</dbReference>
<evidence type="ECO:0000256" key="1">
    <source>
        <dbReference type="ARBA" id="ARBA00004994"/>
    </source>
</evidence>
<dbReference type="PANTHER" id="PTHR43765">
    <property type="entry name" value="2-DEHYDROPANTOATE 2-REDUCTASE-RELATED"/>
    <property type="match status" value="1"/>
</dbReference>
<feature type="domain" description="Ketopantoate reductase N-terminal" evidence="11">
    <location>
        <begin position="4"/>
        <end position="144"/>
    </location>
</feature>
<comment type="catalytic activity">
    <reaction evidence="9 10">
        <text>(R)-pantoate + NADP(+) = 2-dehydropantoate + NADPH + H(+)</text>
        <dbReference type="Rhea" id="RHEA:16233"/>
        <dbReference type="ChEBI" id="CHEBI:11561"/>
        <dbReference type="ChEBI" id="CHEBI:15378"/>
        <dbReference type="ChEBI" id="CHEBI:15980"/>
        <dbReference type="ChEBI" id="CHEBI:57783"/>
        <dbReference type="ChEBI" id="CHEBI:58349"/>
        <dbReference type="EC" id="1.1.1.169"/>
    </reaction>
</comment>
<reference evidence="13" key="1">
    <citation type="journal article" date="2014" name="Int. J. Syst. Evol. Microbiol.">
        <title>Complete genome sequence of Corynebacterium casei LMG S-19264T (=DSM 44701T), isolated from a smear-ripened cheese.</title>
        <authorList>
            <consortium name="US DOE Joint Genome Institute (JGI-PGF)"/>
            <person name="Walter F."/>
            <person name="Albersmeier A."/>
            <person name="Kalinowski J."/>
            <person name="Ruckert C."/>
        </authorList>
    </citation>
    <scope>NUCLEOTIDE SEQUENCE</scope>
    <source>
        <strain evidence="13">KCTC 22169</strain>
    </source>
</reference>
<dbReference type="GO" id="GO:0008677">
    <property type="term" value="F:2-dehydropantoate 2-reductase activity"/>
    <property type="evidence" value="ECO:0007669"/>
    <property type="project" value="UniProtKB-EC"/>
</dbReference>
<dbReference type="InterPro" id="IPR003710">
    <property type="entry name" value="ApbA"/>
</dbReference>
<evidence type="ECO:0000256" key="5">
    <source>
        <dbReference type="ARBA" id="ARBA00022655"/>
    </source>
</evidence>
<dbReference type="InterPro" id="IPR036291">
    <property type="entry name" value="NAD(P)-bd_dom_sf"/>
</dbReference>
<organism evidence="13 14">
    <name type="scientific">Saccharospirillum salsuginis</name>
    <dbReference type="NCBI Taxonomy" id="418750"/>
    <lineage>
        <taxon>Bacteria</taxon>
        <taxon>Pseudomonadati</taxon>
        <taxon>Pseudomonadota</taxon>
        <taxon>Gammaproteobacteria</taxon>
        <taxon>Oceanospirillales</taxon>
        <taxon>Saccharospirillaceae</taxon>
        <taxon>Saccharospirillum</taxon>
    </lineage>
</organism>
<dbReference type="EMBL" id="BMXR01000007">
    <property type="protein sequence ID" value="GGX59714.1"/>
    <property type="molecule type" value="Genomic_DNA"/>
</dbReference>
<dbReference type="Gene3D" id="3.40.50.720">
    <property type="entry name" value="NAD(P)-binding Rossmann-like Domain"/>
    <property type="match status" value="1"/>
</dbReference>
<comment type="pathway">
    <text evidence="1 10">Cofactor biosynthesis; (R)-pantothenate biosynthesis; (R)-pantoate from 3-methyl-2-oxobutanoate: step 2/2.</text>
</comment>
<dbReference type="InterPro" id="IPR008927">
    <property type="entry name" value="6-PGluconate_DH-like_C_sf"/>
</dbReference>
<gene>
    <name evidence="13" type="primary">panE</name>
    <name evidence="13" type="ORF">GCM10007392_29610</name>
</gene>
<evidence type="ECO:0000256" key="2">
    <source>
        <dbReference type="ARBA" id="ARBA00007870"/>
    </source>
</evidence>
<evidence type="ECO:0000256" key="3">
    <source>
        <dbReference type="ARBA" id="ARBA00013014"/>
    </source>
</evidence>
<dbReference type="Proteomes" id="UP000626148">
    <property type="component" value="Unassembled WGS sequence"/>
</dbReference>
<comment type="caution">
    <text evidence="13">The sequence shown here is derived from an EMBL/GenBank/DDBJ whole genome shotgun (WGS) entry which is preliminary data.</text>
</comment>
<proteinExistence type="inferred from homology"/>
<dbReference type="InterPro" id="IPR013332">
    <property type="entry name" value="KPR_N"/>
</dbReference>
<dbReference type="AlphaFoldDB" id="A0A918KDK4"/>
<dbReference type="PANTHER" id="PTHR43765:SF2">
    <property type="entry name" value="2-DEHYDROPANTOATE 2-REDUCTASE"/>
    <property type="match status" value="1"/>
</dbReference>